<evidence type="ECO:0000256" key="1">
    <source>
        <dbReference type="ARBA" id="ARBA00022679"/>
    </source>
</evidence>
<dbReference type="PANTHER" id="PTHR31642">
    <property type="entry name" value="TRICHOTHECENE 3-O-ACETYLTRANSFERASE"/>
    <property type="match status" value="1"/>
</dbReference>
<dbReference type="PANTHER" id="PTHR31642:SF310">
    <property type="entry name" value="FATTY ALCOHOL:CAFFEOYL-COA ACYLTRANSFERASE"/>
    <property type="match status" value="1"/>
</dbReference>
<dbReference type="SUPFAM" id="SSF52777">
    <property type="entry name" value="CoA-dependent acyltransferases"/>
    <property type="match status" value="2"/>
</dbReference>
<accession>A0ABZ2KEH8</accession>
<dbReference type="RefSeq" id="WP_394847618.1">
    <property type="nucleotide sequence ID" value="NZ_CP089982.1"/>
</dbReference>
<dbReference type="EMBL" id="CP089982">
    <property type="protein sequence ID" value="WXA97001.1"/>
    <property type="molecule type" value="Genomic_DNA"/>
</dbReference>
<name>A0ABZ2KEH8_9BACT</name>
<sequence length="493" mass="54134">MKGLLRFELRAHALHSPGTETFLAVYGLGESEPESLNGNRPESFTKAGFTLVQELRRLLTERHLVRAGSSRTTIVRCTPHDRFLRRLAVPVAFFYSKPLDAPALIEGLARALGQVPIFAGRLRTTAGGLAIVCDDAGVAFSTADVNLTCSGAMAAAMQTDAPWLFEPLDAEEACAGRQPLLTIRLCRFTDGGAALGCSWHHAVGDMHTFMILMRAWSAAVAGMPMPEPLIVENRTSYLLEHLPEEGAVRLAFRMLEAHELSALERRAAEPEGDAMVHIHFSNTEIQRMREAFGAATGERISANDAICAHLTSVLRHWDEEPCERRVSITVNLRSRFGLDPALLGNVLTWMHLASPAGEEPPQLAGRIRNALARFAERHMDYRTSSRFLGDLSDARLAQCTFRAPGHFESTLLITNWSHFGMYDVAFGEQKPVFFAAAATGKPRPWNVVLVEGFGNTGLLCGGSFPAAWARRLTSRQGQALLHAFRDPREPSTA</sequence>
<dbReference type="InterPro" id="IPR050317">
    <property type="entry name" value="Plant_Fungal_Acyltransferase"/>
</dbReference>
<dbReference type="Pfam" id="PF02458">
    <property type="entry name" value="Transferase"/>
    <property type="match status" value="1"/>
</dbReference>
<organism evidence="2 3">
    <name type="scientific">Pendulispora brunnea</name>
    <dbReference type="NCBI Taxonomy" id="2905690"/>
    <lineage>
        <taxon>Bacteria</taxon>
        <taxon>Pseudomonadati</taxon>
        <taxon>Myxococcota</taxon>
        <taxon>Myxococcia</taxon>
        <taxon>Myxococcales</taxon>
        <taxon>Sorangiineae</taxon>
        <taxon>Pendulisporaceae</taxon>
        <taxon>Pendulispora</taxon>
    </lineage>
</organism>
<dbReference type="Gene3D" id="3.30.559.10">
    <property type="entry name" value="Chloramphenicol acetyltransferase-like domain"/>
    <property type="match status" value="2"/>
</dbReference>
<keyword evidence="3" id="KW-1185">Reference proteome</keyword>
<evidence type="ECO:0000313" key="3">
    <source>
        <dbReference type="Proteomes" id="UP001379533"/>
    </source>
</evidence>
<gene>
    <name evidence="2" type="ORF">LZC95_09150</name>
</gene>
<proteinExistence type="predicted"/>
<dbReference type="Proteomes" id="UP001379533">
    <property type="component" value="Chromosome"/>
</dbReference>
<dbReference type="InterPro" id="IPR023213">
    <property type="entry name" value="CAT-like_dom_sf"/>
</dbReference>
<reference evidence="2 3" key="1">
    <citation type="submission" date="2021-12" db="EMBL/GenBank/DDBJ databases">
        <title>Discovery of the Pendulisporaceae a myxobacterial family with distinct sporulation behavior and unique specialized metabolism.</title>
        <authorList>
            <person name="Garcia R."/>
            <person name="Popoff A."/>
            <person name="Bader C.D."/>
            <person name="Loehr J."/>
            <person name="Walesch S."/>
            <person name="Walt C."/>
            <person name="Boldt J."/>
            <person name="Bunk B."/>
            <person name="Haeckl F.J.F.P.J."/>
            <person name="Gunesch A.P."/>
            <person name="Birkelbach J."/>
            <person name="Nuebel U."/>
            <person name="Pietschmann T."/>
            <person name="Bach T."/>
            <person name="Mueller R."/>
        </authorList>
    </citation>
    <scope>NUCLEOTIDE SEQUENCE [LARGE SCALE GENOMIC DNA]</scope>
    <source>
        <strain evidence="2 3">MSr12523</strain>
    </source>
</reference>
<evidence type="ECO:0000313" key="2">
    <source>
        <dbReference type="EMBL" id="WXA97001.1"/>
    </source>
</evidence>
<protein>
    <submittedName>
        <fullName evidence="2">Uncharacterized protein</fullName>
    </submittedName>
</protein>
<keyword evidence="1" id="KW-0808">Transferase</keyword>